<reference evidence="2 3" key="1">
    <citation type="submission" date="2021-05" db="EMBL/GenBank/DDBJ databases">
        <title>Comparative genomic studies on the polysaccharide-degrading batcterial strains of the Flammeovirga genus.</title>
        <authorList>
            <person name="Zewei F."/>
            <person name="Zheng Z."/>
            <person name="Yu L."/>
            <person name="Ruyue G."/>
            <person name="Yanhong M."/>
            <person name="Yuanyuan C."/>
            <person name="Jingyan G."/>
            <person name="Wenjun H."/>
        </authorList>
    </citation>
    <scope>NUCLEOTIDE SEQUENCE [LARGE SCALE GENOMIC DNA]</scope>
    <source>
        <strain evidence="2 3">YS10</strain>
    </source>
</reference>
<evidence type="ECO:0000313" key="3">
    <source>
        <dbReference type="Proteomes" id="UP000682802"/>
    </source>
</evidence>
<dbReference type="EMBL" id="CP076128">
    <property type="protein sequence ID" value="QWG07054.1"/>
    <property type="molecule type" value="Genomic_DNA"/>
</dbReference>
<dbReference type="InterPro" id="IPR037523">
    <property type="entry name" value="VOC_core"/>
</dbReference>
<dbReference type="PANTHER" id="PTHR36113:SF1">
    <property type="entry name" value="GLYOXALASE_BLEOMYCIN RESISTANCE PROTEIN_DIOXYGENASE"/>
    <property type="match status" value="1"/>
</dbReference>
<organism evidence="2 3">
    <name type="scientific">Flammeovirga kamogawensis</name>
    <dbReference type="NCBI Taxonomy" id="373891"/>
    <lineage>
        <taxon>Bacteria</taxon>
        <taxon>Pseudomonadati</taxon>
        <taxon>Bacteroidota</taxon>
        <taxon>Cytophagia</taxon>
        <taxon>Cytophagales</taxon>
        <taxon>Flammeovirgaceae</taxon>
        <taxon>Flammeovirga</taxon>
    </lineage>
</organism>
<dbReference type="PANTHER" id="PTHR36113">
    <property type="entry name" value="LYASE, PUTATIVE-RELATED-RELATED"/>
    <property type="match status" value="1"/>
</dbReference>
<dbReference type="Proteomes" id="UP000682802">
    <property type="component" value="Chromosome 1"/>
</dbReference>
<dbReference type="Pfam" id="PF00903">
    <property type="entry name" value="Glyoxalase"/>
    <property type="match status" value="1"/>
</dbReference>
<keyword evidence="3" id="KW-1185">Reference proteome</keyword>
<feature type="domain" description="VOC" evidence="1">
    <location>
        <begin position="2"/>
        <end position="129"/>
    </location>
</feature>
<sequence length="129" mass="14910">MKIEHLAIWVRDIEKMKDFYIKYFGMKSNDLYVNQKKQFTSYFLSFDDSPTRIELMTRPDIIALEGSHGTAFGLTHFSISVSNRDIVDNLTERFRADGFKILGEPRITGDGYYESVVADPEGNRIEITD</sequence>
<accession>A0ABX8GUF6</accession>
<dbReference type="SUPFAM" id="SSF54593">
    <property type="entry name" value="Glyoxalase/Bleomycin resistance protein/Dihydroxybiphenyl dioxygenase"/>
    <property type="match status" value="1"/>
</dbReference>
<dbReference type="PROSITE" id="PS51819">
    <property type="entry name" value="VOC"/>
    <property type="match status" value="1"/>
</dbReference>
<gene>
    <name evidence="2" type="ORF">KM029_17395</name>
</gene>
<proteinExistence type="predicted"/>
<name>A0ABX8GUF6_9BACT</name>
<dbReference type="InterPro" id="IPR029068">
    <property type="entry name" value="Glyas_Bleomycin-R_OHBP_Dase"/>
</dbReference>
<dbReference type="InterPro" id="IPR004360">
    <property type="entry name" value="Glyas_Fos-R_dOase_dom"/>
</dbReference>
<protein>
    <submittedName>
        <fullName evidence="2">VOC family protein</fullName>
    </submittedName>
</protein>
<dbReference type="Gene3D" id="3.10.180.10">
    <property type="entry name" value="2,3-Dihydroxybiphenyl 1,2-Dioxygenase, domain 1"/>
    <property type="match status" value="1"/>
</dbReference>
<evidence type="ECO:0000259" key="1">
    <source>
        <dbReference type="PROSITE" id="PS51819"/>
    </source>
</evidence>
<dbReference type="InterPro" id="IPR051332">
    <property type="entry name" value="Fosfomycin_Res_Enzymes"/>
</dbReference>
<dbReference type="RefSeq" id="WP_144074455.1">
    <property type="nucleotide sequence ID" value="NZ_CP076128.1"/>
</dbReference>
<evidence type="ECO:0000313" key="2">
    <source>
        <dbReference type="EMBL" id="QWG07054.1"/>
    </source>
</evidence>